<dbReference type="EMBL" id="JASAVS010000005">
    <property type="protein sequence ID" value="MDP8085013.1"/>
    <property type="molecule type" value="Genomic_DNA"/>
</dbReference>
<evidence type="ECO:0000313" key="5">
    <source>
        <dbReference type="Proteomes" id="UP000198883"/>
    </source>
</evidence>
<reference evidence="5" key="2">
    <citation type="submission" date="2016-10" db="EMBL/GenBank/DDBJ databases">
        <authorList>
            <person name="Varghese N."/>
            <person name="Submissions S."/>
        </authorList>
    </citation>
    <scope>NUCLEOTIDE SEQUENCE [LARGE SCALE GENOMIC DNA]</scope>
    <source>
        <strain evidence="5">DSM 24204</strain>
    </source>
</reference>
<dbReference type="OrthoDB" id="6697831at2"/>
<reference evidence="4" key="1">
    <citation type="submission" date="2016-10" db="EMBL/GenBank/DDBJ databases">
        <authorList>
            <person name="de Groot N.N."/>
        </authorList>
    </citation>
    <scope>NUCLEOTIDE SEQUENCE [LARGE SCALE GENOMIC DNA]</scope>
    <source>
        <strain evidence="4">DSM 24204</strain>
    </source>
</reference>
<evidence type="ECO:0000256" key="1">
    <source>
        <dbReference type="SAM" id="Coils"/>
    </source>
</evidence>
<accession>A0A1H7VYZ7</accession>
<dbReference type="RefSeq" id="WP_090921101.1">
    <property type="nucleotide sequence ID" value="NZ_CP016180.1"/>
</dbReference>
<reference evidence="3 6" key="3">
    <citation type="journal article" date="2023" name="Front. Microbiol.">
        <title>Phylogeography and host specificity of Pasteurellaceae pathogenic to sea-farmed fish in the north-east Atlantic.</title>
        <authorList>
            <person name="Gulla S."/>
            <person name="Colquhoun D.J."/>
            <person name="Olsen A.B."/>
            <person name="Spilsberg B."/>
            <person name="Lagesen K."/>
            <person name="Aakesson C.P."/>
            <person name="Strom S."/>
            <person name="Manji F."/>
            <person name="Birkbeck T.H."/>
            <person name="Nilsen H.K."/>
        </authorList>
    </citation>
    <scope>NUCLEOTIDE SEQUENCE [LARGE SCALE GENOMIC DNA]</scope>
    <source>
        <strain evidence="3 6">VIO11850</strain>
    </source>
</reference>
<name>A0A1H7VYZ7_9PAST</name>
<protein>
    <submittedName>
        <fullName evidence="3">RsiV family protein</fullName>
    </submittedName>
</protein>
<dbReference type="InterPro" id="IPR037126">
    <property type="entry name" value="PdaC/RsiV-like_sf"/>
</dbReference>
<proteinExistence type="predicted"/>
<evidence type="ECO:0000259" key="2">
    <source>
        <dbReference type="Pfam" id="PF11738"/>
    </source>
</evidence>
<dbReference type="STRING" id="97481.SAMN05444853_10644"/>
<dbReference type="Proteomes" id="UP000198883">
    <property type="component" value="Unassembled WGS sequence"/>
</dbReference>
<feature type="coiled-coil region" evidence="1">
    <location>
        <begin position="28"/>
        <end position="62"/>
    </location>
</feature>
<keyword evidence="6" id="KW-1185">Reference proteome</keyword>
<feature type="domain" description="DUF3298" evidence="2">
    <location>
        <begin position="203"/>
        <end position="280"/>
    </location>
</feature>
<dbReference type="AlphaFoldDB" id="A0A1H7VYZ7"/>
<dbReference type="EMBL" id="FOBN01000006">
    <property type="protein sequence ID" value="SEM14294.1"/>
    <property type="molecule type" value="Genomic_DNA"/>
</dbReference>
<evidence type="ECO:0000313" key="4">
    <source>
        <dbReference type="EMBL" id="SEM14294.1"/>
    </source>
</evidence>
<dbReference type="PROSITE" id="PS51257">
    <property type="entry name" value="PROKAR_LIPOPROTEIN"/>
    <property type="match status" value="1"/>
</dbReference>
<dbReference type="GeneID" id="83543602"/>
<organism evidence="4 5">
    <name type="scientific">Phocoenobacter skyensis</name>
    <dbReference type="NCBI Taxonomy" id="97481"/>
    <lineage>
        <taxon>Bacteria</taxon>
        <taxon>Pseudomonadati</taxon>
        <taxon>Pseudomonadota</taxon>
        <taxon>Gammaproteobacteria</taxon>
        <taxon>Pasteurellales</taxon>
        <taxon>Pasteurellaceae</taxon>
        <taxon>Phocoenobacter</taxon>
    </lineage>
</organism>
<dbReference type="Gene3D" id="3.30.565.40">
    <property type="entry name" value="Fervidobacterium nodosum Rt17-B1 like"/>
    <property type="match status" value="1"/>
</dbReference>
<dbReference type="Gene3D" id="3.90.640.20">
    <property type="entry name" value="Heat-shock cognate protein, ATPase"/>
    <property type="match status" value="1"/>
</dbReference>
<keyword evidence="1" id="KW-0175">Coiled coil</keyword>
<evidence type="ECO:0000313" key="3">
    <source>
        <dbReference type="EMBL" id="MDP8085013.1"/>
    </source>
</evidence>
<dbReference type="Pfam" id="PF11738">
    <property type="entry name" value="DUF3298"/>
    <property type="match status" value="1"/>
</dbReference>
<evidence type="ECO:0000313" key="6">
    <source>
        <dbReference type="Proteomes" id="UP001224812"/>
    </source>
</evidence>
<dbReference type="Proteomes" id="UP001224812">
    <property type="component" value="Unassembled WGS sequence"/>
</dbReference>
<dbReference type="InterPro" id="IPR021729">
    <property type="entry name" value="DUF3298"/>
</dbReference>
<sequence length="299" mass="35061">MKKRILSIVIISTLFLVGCNEEKLEQLKQKQLEQTTQFEQKIQQLESQIDLLEKEKAIKVQNEVMLFQRKDDTYPVEFSFATLNTNKAWLNDLLITQMLMSNLNNKKRDNTLDSKTQLLQILTEKYEHELNEAKDTFKDLPKEQISGTYFSADYYSSIDYVGQRENLATFVQNNFNYIGGAHGIHNVKYLNIDLNKKIILSLDDLFTTENQTKLKEMLWDRYEPQYRTADGNMGFFFQNKQKLYLPKDFYFSALGINFVYPVYEIGSYADGQKELTLSWSEINPLINQAFSTRKALFSE</sequence>
<gene>
    <name evidence="3" type="ORF">QJT92_03600</name>
    <name evidence="4" type="ORF">SAMN05444853_10644</name>
</gene>